<organism evidence="4 5">
    <name type="scientific">Ranatra chinensis</name>
    <dbReference type="NCBI Taxonomy" id="642074"/>
    <lineage>
        <taxon>Eukaryota</taxon>
        <taxon>Metazoa</taxon>
        <taxon>Ecdysozoa</taxon>
        <taxon>Arthropoda</taxon>
        <taxon>Hexapoda</taxon>
        <taxon>Insecta</taxon>
        <taxon>Pterygota</taxon>
        <taxon>Neoptera</taxon>
        <taxon>Paraneoptera</taxon>
        <taxon>Hemiptera</taxon>
        <taxon>Heteroptera</taxon>
        <taxon>Panheteroptera</taxon>
        <taxon>Nepomorpha</taxon>
        <taxon>Nepidae</taxon>
        <taxon>Ranatrinae</taxon>
        <taxon>Ranatra</taxon>
    </lineage>
</organism>
<reference evidence="4 5" key="1">
    <citation type="submission" date="2024-07" db="EMBL/GenBank/DDBJ databases">
        <title>Chromosome-level genome assembly of the water stick insect Ranatra chinensis (Heteroptera: Nepidae).</title>
        <authorList>
            <person name="Liu X."/>
        </authorList>
    </citation>
    <scope>NUCLEOTIDE SEQUENCE [LARGE SCALE GENOMIC DNA]</scope>
    <source>
        <strain evidence="4">Cailab_2021Rc</strain>
        <tissue evidence="4">Muscle</tissue>
    </source>
</reference>
<dbReference type="AlphaFoldDB" id="A0ABD0YY43"/>
<evidence type="ECO:0000256" key="2">
    <source>
        <dbReference type="SAM" id="Phobius"/>
    </source>
</evidence>
<evidence type="ECO:0000313" key="5">
    <source>
        <dbReference type="Proteomes" id="UP001558652"/>
    </source>
</evidence>
<dbReference type="PANTHER" id="PTHR24045">
    <property type="match status" value="1"/>
</dbReference>
<keyword evidence="2" id="KW-1133">Transmembrane helix</keyword>
<dbReference type="PANTHER" id="PTHR24045:SF0">
    <property type="entry name" value="N-ACETYLGLUCOSAMINE-1-PHOSPHOTRANSFERASE SUBUNITS ALPHA_BETA"/>
    <property type="match status" value="1"/>
</dbReference>
<protein>
    <recommendedName>
        <fullName evidence="3">Stealth protein CR4 conserved region 4 domain-containing protein</fullName>
    </recommendedName>
</protein>
<name>A0ABD0YY43_9HEMI</name>
<dbReference type="Pfam" id="PF17103">
    <property type="entry name" value="Stealth_CR4"/>
    <property type="match status" value="1"/>
</dbReference>
<feature type="domain" description="Stealth protein CR4 conserved region 4" evidence="3">
    <location>
        <begin position="133"/>
        <end position="190"/>
    </location>
</feature>
<keyword evidence="1" id="KW-0808">Transferase</keyword>
<dbReference type="Proteomes" id="UP001558652">
    <property type="component" value="Unassembled WGS sequence"/>
</dbReference>
<evidence type="ECO:0000313" key="4">
    <source>
        <dbReference type="EMBL" id="KAL1132297.1"/>
    </source>
</evidence>
<keyword evidence="2" id="KW-0812">Transmembrane</keyword>
<evidence type="ECO:0000256" key="1">
    <source>
        <dbReference type="ARBA" id="ARBA00022679"/>
    </source>
</evidence>
<dbReference type="InterPro" id="IPR047141">
    <property type="entry name" value="Stealth"/>
</dbReference>
<evidence type="ECO:0000259" key="3">
    <source>
        <dbReference type="Pfam" id="PF17103"/>
    </source>
</evidence>
<dbReference type="GO" id="GO:0016740">
    <property type="term" value="F:transferase activity"/>
    <property type="evidence" value="ECO:0007669"/>
    <property type="project" value="UniProtKB-KW"/>
</dbReference>
<accession>A0ABD0YY43</accession>
<comment type="caution">
    <text evidence="4">The sequence shown here is derived from an EMBL/GenBank/DDBJ whole genome shotgun (WGS) entry which is preliminary data.</text>
</comment>
<dbReference type="EMBL" id="JBFDAA010000005">
    <property type="protein sequence ID" value="KAL1132297.1"/>
    <property type="molecule type" value="Genomic_DNA"/>
</dbReference>
<keyword evidence="2" id="KW-0472">Membrane</keyword>
<proteinExistence type="predicted"/>
<sequence length="231" mass="27475">MQFSFSYFYFLMSEKIDVPREKLFDMFDTDSSGTWSDREIRTILTRLYSLPLNRVSVLHFETMLKQCAKPRQNISHLYERYLDSNLKIMKQLEDKFGTLPKYPYDLVKSKVTETVSAFHMIPSNVTTLLTILDAVRSRPMKFICLNDDMGTEPPNQYEVARAILLDFYYSMLPHPSQFELDPEYRNRFLYYDDLMSWHFQRTLTYNVMLYAIIALLVLMTFYCCKPEVTHG</sequence>
<keyword evidence="5" id="KW-1185">Reference proteome</keyword>
<dbReference type="InterPro" id="IPR031356">
    <property type="entry name" value="Stealth_CR4"/>
</dbReference>
<dbReference type="SUPFAM" id="SSF47473">
    <property type="entry name" value="EF-hand"/>
    <property type="match status" value="1"/>
</dbReference>
<gene>
    <name evidence="4" type="ORF">AAG570_010254</name>
</gene>
<dbReference type="InterPro" id="IPR011992">
    <property type="entry name" value="EF-hand-dom_pair"/>
</dbReference>
<feature type="transmembrane region" description="Helical" evidence="2">
    <location>
        <begin position="203"/>
        <end position="222"/>
    </location>
</feature>